<keyword evidence="3" id="KW-1185">Reference proteome</keyword>
<proteinExistence type="predicted"/>
<dbReference type="Gene3D" id="2.40.10.220">
    <property type="entry name" value="predicted glycosyltransferase like domains"/>
    <property type="match status" value="1"/>
</dbReference>
<accession>A0A8J7FKB4</accession>
<dbReference type="RefSeq" id="WP_194116078.1">
    <property type="nucleotide sequence ID" value="NZ_JADFUA010000004.1"/>
</dbReference>
<sequence>MFGLEHLLSRAAMPAQCDAENWPQEDLVKSKEQVQRILRELQHYSHDCPLPMQLLSRDGGIYCSVRNLYHEPADRGALMRLRLVSDVSLFAGEEILLVLCWHQQMYACTIRVVRVHTPCDISVDRPQLLVRGGGREFYRAHPHAEIRCSLALGGSEIEGRLTDLSEGGLAVVFSQAQAQGLKKDMRFGDASLRLDAMTLIVPTLRICSKVELGQSGCCRLGIEFIGLGERERTQLRKQLLSWQRHD</sequence>
<dbReference type="Pfam" id="PF07238">
    <property type="entry name" value="PilZ"/>
    <property type="match status" value="1"/>
</dbReference>
<dbReference type="GO" id="GO:0035438">
    <property type="term" value="F:cyclic-di-GMP binding"/>
    <property type="evidence" value="ECO:0007669"/>
    <property type="project" value="InterPro"/>
</dbReference>
<dbReference type="Proteomes" id="UP000604481">
    <property type="component" value="Unassembled WGS sequence"/>
</dbReference>
<comment type="caution">
    <text evidence="2">The sequence shown here is derived from an EMBL/GenBank/DDBJ whole genome shotgun (WGS) entry which is preliminary data.</text>
</comment>
<evidence type="ECO:0000259" key="1">
    <source>
        <dbReference type="Pfam" id="PF07238"/>
    </source>
</evidence>
<evidence type="ECO:0000313" key="2">
    <source>
        <dbReference type="EMBL" id="MBE9609557.1"/>
    </source>
</evidence>
<dbReference type="EMBL" id="JADFUA010000004">
    <property type="protein sequence ID" value="MBE9609557.1"/>
    <property type="molecule type" value="Genomic_DNA"/>
</dbReference>
<protein>
    <submittedName>
        <fullName evidence="2">PilZ domain-containing protein</fullName>
    </submittedName>
</protein>
<dbReference type="SUPFAM" id="SSF141371">
    <property type="entry name" value="PilZ domain-like"/>
    <property type="match status" value="1"/>
</dbReference>
<feature type="domain" description="PilZ" evidence="1">
    <location>
        <begin position="135"/>
        <end position="239"/>
    </location>
</feature>
<organism evidence="2 3">
    <name type="scientific">Chitinilyticum piscinae</name>
    <dbReference type="NCBI Taxonomy" id="2866724"/>
    <lineage>
        <taxon>Bacteria</taxon>
        <taxon>Pseudomonadati</taxon>
        <taxon>Pseudomonadota</taxon>
        <taxon>Betaproteobacteria</taxon>
        <taxon>Neisseriales</taxon>
        <taxon>Chitinibacteraceae</taxon>
        <taxon>Chitinilyticum</taxon>
    </lineage>
</organism>
<dbReference type="AlphaFoldDB" id="A0A8J7FKB4"/>
<dbReference type="InterPro" id="IPR009875">
    <property type="entry name" value="PilZ_domain"/>
</dbReference>
<reference evidence="2 3" key="1">
    <citation type="submission" date="2020-10" db="EMBL/GenBank/DDBJ databases">
        <title>The genome sequence of Chitinilyticum litopenaei 4Y14.</title>
        <authorList>
            <person name="Liu Y."/>
        </authorList>
    </citation>
    <scope>NUCLEOTIDE SEQUENCE [LARGE SCALE GENOMIC DNA]</scope>
    <source>
        <strain evidence="2 3">4Y14</strain>
    </source>
</reference>
<name>A0A8J7FKB4_9NEIS</name>
<evidence type="ECO:0000313" key="3">
    <source>
        <dbReference type="Proteomes" id="UP000604481"/>
    </source>
</evidence>
<gene>
    <name evidence="2" type="ORF">INR99_09345</name>
</gene>